<keyword evidence="2" id="KW-1185">Reference proteome</keyword>
<dbReference type="RefSeq" id="WP_317487773.1">
    <property type="nucleotide sequence ID" value="NZ_CP136051.1"/>
</dbReference>
<accession>A0ABZ0IKB3</accession>
<dbReference type="Proteomes" id="UP001302349">
    <property type="component" value="Chromosome"/>
</dbReference>
<gene>
    <name evidence="1" type="ORF">RT717_17995</name>
</gene>
<protein>
    <submittedName>
        <fullName evidence="1">Uncharacterized protein</fullName>
    </submittedName>
</protein>
<reference evidence="1 2" key="1">
    <citation type="journal article" date="2023" name="Microbiol. Resour. Announc.">
        <title>Complete Genome Sequence of Imperialibacter roseus strain P4T.</title>
        <authorList>
            <person name="Tizabi D.R."/>
            <person name="Bachvaroff T."/>
            <person name="Hill R.T."/>
        </authorList>
    </citation>
    <scope>NUCLEOTIDE SEQUENCE [LARGE SCALE GENOMIC DNA]</scope>
    <source>
        <strain evidence="1 2">P4T</strain>
    </source>
</reference>
<evidence type="ECO:0000313" key="1">
    <source>
        <dbReference type="EMBL" id="WOK04976.1"/>
    </source>
</evidence>
<organism evidence="1 2">
    <name type="scientific">Imperialibacter roseus</name>
    <dbReference type="NCBI Taxonomy" id="1324217"/>
    <lineage>
        <taxon>Bacteria</taxon>
        <taxon>Pseudomonadati</taxon>
        <taxon>Bacteroidota</taxon>
        <taxon>Cytophagia</taxon>
        <taxon>Cytophagales</taxon>
        <taxon>Flammeovirgaceae</taxon>
        <taxon>Imperialibacter</taxon>
    </lineage>
</organism>
<name>A0ABZ0IKB3_9BACT</name>
<dbReference type="EMBL" id="CP136051">
    <property type="protein sequence ID" value="WOK04976.1"/>
    <property type="molecule type" value="Genomic_DNA"/>
</dbReference>
<evidence type="ECO:0000313" key="2">
    <source>
        <dbReference type="Proteomes" id="UP001302349"/>
    </source>
</evidence>
<sequence>MNWFSKVLAQVSKSKDQLTLKFSKDDNTWLVMKEYSIMFIGSETACNTYMRNFASK</sequence>
<proteinExistence type="predicted"/>